<keyword evidence="2" id="KW-0413">Isomerase</keyword>
<evidence type="ECO:0000259" key="1">
    <source>
        <dbReference type="Pfam" id="PF01261"/>
    </source>
</evidence>
<proteinExistence type="predicted"/>
<comment type="caution">
    <text evidence="2">The sequence shown here is derived from an EMBL/GenBank/DDBJ whole genome shotgun (WGS) entry which is preliminary data.</text>
</comment>
<dbReference type="Proteomes" id="UP001595752">
    <property type="component" value="Unassembled WGS sequence"/>
</dbReference>
<dbReference type="Gene3D" id="3.20.20.150">
    <property type="entry name" value="Divalent-metal-dependent TIM barrel enzymes"/>
    <property type="match status" value="1"/>
</dbReference>
<dbReference type="EMBL" id="JBHRZT010000007">
    <property type="protein sequence ID" value="MFC3882137.1"/>
    <property type="molecule type" value="Genomic_DNA"/>
</dbReference>
<dbReference type="InterPro" id="IPR013022">
    <property type="entry name" value="Xyl_isomerase-like_TIM-brl"/>
</dbReference>
<sequence>MEITFGISTGFAIKRWGDPKEWIRFVKEELGLDVIQFSFDQFDPRGRKESVQGYCELVRNECEKRNVLIHSTFTGLSIYSHNLLYHPLLEGRIDGLDWFEHAFSMTEKLGTNGTGGPFGGMDLNTFFDIQQRMYMEKWGEEALVSLLQKAKTYGIEHFYWEPTPIMRENPVTIKEIKDFLEKIRGLAGRDAASLSICFDVGHTTNREASGDDANPYAWMTRLSDYISIIHLQQTDGTLDRHWPFTSRYNEIGKINASELIESVEQMERERMTLLLEIGHPFEEDDAVVKKEIMESVNYWRSALKEKGYEI</sequence>
<evidence type="ECO:0000313" key="2">
    <source>
        <dbReference type="EMBL" id="MFC3882137.1"/>
    </source>
</evidence>
<reference evidence="3" key="1">
    <citation type="journal article" date="2019" name="Int. J. Syst. Evol. Microbiol.">
        <title>The Global Catalogue of Microorganisms (GCM) 10K type strain sequencing project: providing services to taxonomists for standard genome sequencing and annotation.</title>
        <authorList>
            <consortium name="The Broad Institute Genomics Platform"/>
            <consortium name="The Broad Institute Genome Sequencing Center for Infectious Disease"/>
            <person name="Wu L."/>
            <person name="Ma J."/>
        </authorList>
    </citation>
    <scope>NUCLEOTIDE SEQUENCE [LARGE SCALE GENOMIC DNA]</scope>
    <source>
        <strain evidence="3">CCUG 61889</strain>
    </source>
</reference>
<gene>
    <name evidence="2" type="ORF">ACFOU2_00805</name>
</gene>
<feature type="domain" description="Xylose isomerase-like TIM barrel" evidence="1">
    <location>
        <begin position="29"/>
        <end position="273"/>
    </location>
</feature>
<dbReference type="InterPro" id="IPR036237">
    <property type="entry name" value="Xyl_isomerase-like_sf"/>
</dbReference>
<name>A0ABV8AVX6_9BACI</name>
<accession>A0ABV8AVX6</accession>
<protein>
    <submittedName>
        <fullName evidence="2">Sugar phosphate isomerase/epimerase family protein</fullName>
    </submittedName>
</protein>
<dbReference type="SUPFAM" id="SSF51658">
    <property type="entry name" value="Xylose isomerase-like"/>
    <property type="match status" value="1"/>
</dbReference>
<dbReference type="Pfam" id="PF01261">
    <property type="entry name" value="AP_endonuc_2"/>
    <property type="match status" value="1"/>
</dbReference>
<keyword evidence="3" id="KW-1185">Reference proteome</keyword>
<evidence type="ECO:0000313" key="3">
    <source>
        <dbReference type="Proteomes" id="UP001595752"/>
    </source>
</evidence>
<dbReference type="GO" id="GO:0016853">
    <property type="term" value="F:isomerase activity"/>
    <property type="evidence" value="ECO:0007669"/>
    <property type="project" value="UniProtKB-KW"/>
</dbReference>
<organism evidence="2 3">
    <name type="scientific">Bacillus songklensis</name>
    <dbReference type="NCBI Taxonomy" id="1069116"/>
    <lineage>
        <taxon>Bacteria</taxon>
        <taxon>Bacillati</taxon>
        <taxon>Bacillota</taxon>
        <taxon>Bacilli</taxon>
        <taxon>Bacillales</taxon>
        <taxon>Bacillaceae</taxon>
        <taxon>Bacillus</taxon>
    </lineage>
</organism>
<dbReference type="RefSeq" id="WP_377911332.1">
    <property type="nucleotide sequence ID" value="NZ_JBHRZT010000007.1"/>
</dbReference>